<dbReference type="EMBL" id="BAAADV010000004">
    <property type="protein sequence ID" value="GAA0675578.1"/>
    <property type="molecule type" value="Genomic_DNA"/>
</dbReference>
<name>A0AAV3TAP3_9EURY</name>
<feature type="transmembrane region" description="Helical" evidence="1">
    <location>
        <begin position="49"/>
        <end position="69"/>
    </location>
</feature>
<feature type="transmembrane region" description="Helical" evidence="1">
    <location>
        <begin position="311"/>
        <end position="334"/>
    </location>
</feature>
<evidence type="ECO:0000313" key="2">
    <source>
        <dbReference type="EMBL" id="GAA0675578.1"/>
    </source>
</evidence>
<comment type="caution">
    <text evidence="2">The sequence shown here is derived from an EMBL/GenBank/DDBJ whole genome shotgun (WGS) entry which is preliminary data.</text>
</comment>
<sequence length="357" mass="37575">MAGRAGAVVAALWLLVRPVAAHVRYVSDEEGGPTGLDFIVDVLSDPLNAVLLGGGAVATLVVALAYLQFRPARADLAVLRETLSGYRDLIPWMLRLSLGLPLVGAGFAGYFFSPEVTWSVRVFQVAIGFFLLFGLATRAVAAVGLLAYLAALPFAPDLLLAFEYVPGFIAILLLGGGRPSADQMLNQVAQTPGTIYGRFDPIHRLANWFNGVVEPYERYAPTVVRAGLGIAFAYLGIVEKLLAPGTGLAVVEKYDLTAVVPVDAGLWVLGAGLTELALGVALFVGIFTRGGAAVAFLMFTLTLFGLPDDPVLAHVTLYGMVSMLFITGSGPLAVDNWLREPAQDAEAPGSEGVAADD</sequence>
<keyword evidence="1" id="KW-0472">Membrane</keyword>
<dbReference type="PANTHER" id="PTHR33452">
    <property type="entry name" value="OXIDOREDUCTASE CATD-RELATED"/>
    <property type="match status" value="1"/>
</dbReference>
<evidence type="ECO:0000256" key="1">
    <source>
        <dbReference type="SAM" id="Phobius"/>
    </source>
</evidence>
<evidence type="ECO:0000313" key="3">
    <source>
        <dbReference type="Proteomes" id="UP001500420"/>
    </source>
</evidence>
<keyword evidence="1" id="KW-0812">Transmembrane</keyword>
<dbReference type="InterPro" id="IPR051907">
    <property type="entry name" value="DoxX-like_oxidoreductase"/>
</dbReference>
<reference evidence="2 3" key="1">
    <citation type="journal article" date="2019" name="Int. J. Syst. Evol. Microbiol.">
        <title>The Global Catalogue of Microorganisms (GCM) 10K type strain sequencing project: providing services to taxonomists for standard genome sequencing and annotation.</title>
        <authorList>
            <consortium name="The Broad Institute Genomics Platform"/>
            <consortium name="The Broad Institute Genome Sequencing Center for Infectious Disease"/>
            <person name="Wu L."/>
            <person name="Ma J."/>
        </authorList>
    </citation>
    <scope>NUCLEOTIDE SEQUENCE [LARGE SCALE GENOMIC DNA]</scope>
    <source>
        <strain evidence="2 3">JCM 16328</strain>
    </source>
</reference>
<dbReference type="PANTHER" id="PTHR33452:SF1">
    <property type="entry name" value="INNER MEMBRANE PROTEIN YPHA-RELATED"/>
    <property type="match status" value="1"/>
</dbReference>
<accession>A0AAV3TAP3</accession>
<dbReference type="Proteomes" id="UP001500420">
    <property type="component" value="Unassembled WGS sequence"/>
</dbReference>
<feature type="transmembrane region" description="Helical" evidence="1">
    <location>
        <begin position="276"/>
        <end position="299"/>
    </location>
</feature>
<dbReference type="AlphaFoldDB" id="A0AAV3TAP3"/>
<feature type="transmembrane region" description="Helical" evidence="1">
    <location>
        <begin position="125"/>
        <end position="151"/>
    </location>
</feature>
<keyword evidence="1" id="KW-1133">Transmembrane helix</keyword>
<keyword evidence="3" id="KW-1185">Reference proteome</keyword>
<dbReference type="GO" id="GO:0005886">
    <property type="term" value="C:plasma membrane"/>
    <property type="evidence" value="ECO:0007669"/>
    <property type="project" value="TreeGrafter"/>
</dbReference>
<organism evidence="2 3">
    <name type="scientific">Natronoarchaeum mannanilyticum</name>
    <dbReference type="NCBI Taxonomy" id="926360"/>
    <lineage>
        <taxon>Archaea</taxon>
        <taxon>Methanobacteriati</taxon>
        <taxon>Methanobacteriota</taxon>
        <taxon>Stenosarchaea group</taxon>
        <taxon>Halobacteria</taxon>
        <taxon>Halobacteriales</taxon>
        <taxon>Natronoarchaeaceae</taxon>
    </lineage>
</organism>
<protein>
    <submittedName>
        <fullName evidence="2">DoxX family protein</fullName>
    </submittedName>
</protein>
<feature type="transmembrane region" description="Helical" evidence="1">
    <location>
        <begin position="158"/>
        <end position="176"/>
    </location>
</feature>
<gene>
    <name evidence="2" type="ORF">GCM10009020_24090</name>
</gene>
<proteinExistence type="predicted"/>
<feature type="transmembrane region" description="Helical" evidence="1">
    <location>
        <begin position="89"/>
        <end position="113"/>
    </location>
</feature>